<feature type="transmembrane region" description="Helical" evidence="10">
    <location>
        <begin position="553"/>
        <end position="573"/>
    </location>
</feature>
<evidence type="ECO:0000256" key="7">
    <source>
        <dbReference type="ARBA" id="ARBA00023170"/>
    </source>
</evidence>
<gene>
    <name evidence="12 13 14" type="primary">LOC108674675</name>
</gene>
<evidence type="ECO:0000256" key="10">
    <source>
        <dbReference type="SAM" id="Phobius"/>
    </source>
</evidence>
<evidence type="ECO:0000256" key="2">
    <source>
        <dbReference type="ARBA" id="ARBA00022475"/>
    </source>
</evidence>
<evidence type="ECO:0000313" key="11">
    <source>
        <dbReference type="Proteomes" id="UP000694843"/>
    </source>
</evidence>
<dbReference type="GO" id="GO:0005886">
    <property type="term" value="C:plasma membrane"/>
    <property type="evidence" value="ECO:0007669"/>
    <property type="project" value="UniProtKB-SubCell"/>
</dbReference>
<dbReference type="GeneID" id="108674675"/>
<evidence type="ECO:0000256" key="1">
    <source>
        <dbReference type="ARBA" id="ARBA00004651"/>
    </source>
</evidence>
<evidence type="ECO:0000313" key="12">
    <source>
        <dbReference type="RefSeq" id="XP_018018129.1"/>
    </source>
</evidence>
<keyword evidence="6 10" id="KW-0472">Membrane</keyword>
<dbReference type="OrthoDB" id="5984709at2759"/>
<evidence type="ECO:0000256" key="9">
    <source>
        <dbReference type="SAM" id="MobiDB-lite"/>
    </source>
</evidence>
<feature type="transmembrane region" description="Helical" evidence="10">
    <location>
        <begin position="688"/>
        <end position="708"/>
    </location>
</feature>
<feature type="transmembrane region" description="Helical" evidence="10">
    <location>
        <begin position="585"/>
        <end position="610"/>
    </location>
</feature>
<feature type="region of interest" description="Disordered" evidence="9">
    <location>
        <begin position="809"/>
        <end position="836"/>
    </location>
</feature>
<feature type="transmembrane region" description="Helical" evidence="10">
    <location>
        <begin position="720"/>
        <end position="738"/>
    </location>
</feature>
<comment type="subcellular location">
    <subcellularLocation>
        <location evidence="1">Cell membrane</location>
        <topology evidence="1">Multi-pass membrane protein</topology>
    </subcellularLocation>
</comment>
<evidence type="ECO:0000256" key="4">
    <source>
        <dbReference type="ARBA" id="ARBA00022989"/>
    </source>
</evidence>
<dbReference type="RefSeq" id="XP_018018129.1">
    <property type="nucleotide sequence ID" value="XM_018162640.2"/>
</dbReference>
<feature type="transmembrane region" description="Helical" evidence="10">
    <location>
        <begin position="516"/>
        <end position="533"/>
    </location>
</feature>
<evidence type="ECO:0000256" key="3">
    <source>
        <dbReference type="ARBA" id="ARBA00022692"/>
    </source>
</evidence>
<protein>
    <submittedName>
        <fullName evidence="12 13">Uncharacterized protein LOC108674675</fullName>
    </submittedName>
</protein>
<feature type="transmembrane region" description="Helical" evidence="10">
    <location>
        <begin position="630"/>
        <end position="649"/>
    </location>
</feature>
<evidence type="ECO:0000313" key="13">
    <source>
        <dbReference type="RefSeq" id="XP_047737564.1"/>
    </source>
</evidence>
<dbReference type="Pfam" id="PF00001">
    <property type="entry name" value="7tm_1"/>
    <property type="match status" value="1"/>
</dbReference>
<reference evidence="12 13" key="1">
    <citation type="submission" date="2025-04" db="UniProtKB">
        <authorList>
            <consortium name="RefSeq"/>
        </authorList>
    </citation>
    <scope>IDENTIFICATION</scope>
    <source>
        <tissue evidence="12 13">Whole organism</tissue>
    </source>
</reference>
<feature type="transmembrane region" description="Helical" evidence="10">
    <location>
        <begin position="482"/>
        <end position="504"/>
    </location>
</feature>
<keyword evidence="5" id="KW-0297">G-protein coupled receptor</keyword>
<dbReference type="CDD" id="cd00637">
    <property type="entry name" value="7tm_classA_rhodopsin-like"/>
    <property type="match status" value="1"/>
</dbReference>
<dbReference type="Gene3D" id="1.20.1070.10">
    <property type="entry name" value="Rhodopsin 7-helix transmembrane proteins"/>
    <property type="match status" value="1"/>
</dbReference>
<feature type="region of interest" description="Disordered" evidence="9">
    <location>
        <begin position="444"/>
        <end position="473"/>
    </location>
</feature>
<accession>A0A8B7NWG2</accession>
<dbReference type="Proteomes" id="UP000694843">
    <property type="component" value="Unplaced"/>
</dbReference>
<keyword evidence="7" id="KW-0675">Receptor</keyword>
<sequence>MMEWTSQPFSSVAPFLISNIPPTWSTLASSYIVPNHTQFGLGCSSSGGRNNSGCHNVGTRRGLVSRQNGRKHKLFSEHHKRKRKHNNTHRRGTLRNNEAKMSTVEPHLQPKLPTLDSHGVQYYQFFAMLLPSIEPNRQKLALESVALKRLSHKSSETSSISIPLKATINFIGSNDSLWESAIVFDDETASQEPYSPTQVSPSNWSTPRLVPFIRTIKSTKDLQPNEVLPALISQDIRRNNIEVRKNIKTQKLQSSMARSMDELKSGYHPDKHLPSESEGSPGDELGKLDVPGNADSRIEDSSALEDFLAHREFFHARALEDTQKQSMLSSQGQMNGFANLDRDARTYNSRNQNVDRTRPTDIWSGVLRSRHVDVVNFTLHHSVRGNERSQVREDGEIDAENANEINFNNKISQNSIPTLDPEEEEERLIFLKTKEEQITIPQKTQINDPIFPRKKGKHGEDSPGGEEDDEEAKKEWDRLGQLIVVVSMAALGTVGNIFAIAALITEASLRKAGNILLANLMVACLLVTAGVLPTDLIELLAGWTHPSPVCKPAWVLTILAAHTALLTLPCLAWENHARQHSTRPLPGGVLVAMVIASWCAAFSLTAAQWAGGFGPTHCVLSSGLATQASMTAVVGVPLVVIPLLMMVVVHSHTLLHTPSSVPANKRCSEEDSSEANIALKKTCPQKDLALVATNLAVGVITGGLWAGGVAVDWWGSSEGSLTWLPSIAASSCGFLYAVHRPFRDAYYQLFNYCCCKTTVSMARRGRSETPMELYAGYASTSTARSTTEHVRVHVLPPYNMYSQSKALPVAQYSSSKPSRSKDRRHKSTNKNEIYEL</sequence>
<keyword evidence="8" id="KW-0807">Transducer</keyword>
<dbReference type="RefSeq" id="XP_047737565.1">
    <property type="nucleotide sequence ID" value="XM_047881609.1"/>
</dbReference>
<dbReference type="GO" id="GO:0004930">
    <property type="term" value="F:G protein-coupled receptor activity"/>
    <property type="evidence" value="ECO:0007669"/>
    <property type="project" value="UniProtKB-KW"/>
</dbReference>
<evidence type="ECO:0000313" key="14">
    <source>
        <dbReference type="RefSeq" id="XP_047737565.1"/>
    </source>
</evidence>
<keyword evidence="11" id="KW-1185">Reference proteome</keyword>
<keyword evidence="4 10" id="KW-1133">Transmembrane helix</keyword>
<evidence type="ECO:0000256" key="5">
    <source>
        <dbReference type="ARBA" id="ARBA00023040"/>
    </source>
</evidence>
<organism evidence="11 12">
    <name type="scientific">Hyalella azteca</name>
    <name type="common">Amphipod</name>
    <dbReference type="NCBI Taxonomy" id="294128"/>
    <lineage>
        <taxon>Eukaryota</taxon>
        <taxon>Metazoa</taxon>
        <taxon>Ecdysozoa</taxon>
        <taxon>Arthropoda</taxon>
        <taxon>Crustacea</taxon>
        <taxon>Multicrustacea</taxon>
        <taxon>Malacostraca</taxon>
        <taxon>Eumalacostraca</taxon>
        <taxon>Peracarida</taxon>
        <taxon>Amphipoda</taxon>
        <taxon>Senticaudata</taxon>
        <taxon>Talitrida</taxon>
        <taxon>Talitroidea</taxon>
        <taxon>Hyalellidae</taxon>
        <taxon>Hyalella</taxon>
    </lineage>
</organism>
<dbReference type="PANTHER" id="PTHR24228">
    <property type="entry name" value="B2 BRADYKININ RECEPTOR/ANGIOTENSIN II RECEPTOR"/>
    <property type="match status" value="1"/>
</dbReference>
<dbReference type="AlphaFoldDB" id="A0A8B7NWG2"/>
<dbReference type="PANTHER" id="PTHR24228:SF59">
    <property type="entry name" value="NEUROPEPTIDE RECEPTOR 15"/>
    <property type="match status" value="1"/>
</dbReference>
<dbReference type="RefSeq" id="XP_047737564.1">
    <property type="nucleotide sequence ID" value="XM_047881608.1"/>
</dbReference>
<keyword evidence="2" id="KW-1003">Cell membrane</keyword>
<keyword evidence="3 10" id="KW-0812">Transmembrane</keyword>
<feature type="compositionally biased region" description="Basic and acidic residues" evidence="9">
    <location>
        <begin position="264"/>
        <end position="275"/>
    </location>
</feature>
<evidence type="ECO:0000256" key="6">
    <source>
        <dbReference type="ARBA" id="ARBA00023136"/>
    </source>
</evidence>
<evidence type="ECO:0000256" key="8">
    <source>
        <dbReference type="ARBA" id="ARBA00023224"/>
    </source>
</evidence>
<dbReference type="InterPro" id="IPR000276">
    <property type="entry name" value="GPCR_Rhodpsn"/>
</dbReference>
<name>A0A8B7NWG2_HYAAZ</name>
<proteinExistence type="predicted"/>
<dbReference type="SUPFAM" id="SSF81321">
    <property type="entry name" value="Family A G protein-coupled receptor-like"/>
    <property type="match status" value="1"/>
</dbReference>
<dbReference type="KEGG" id="hazt:108674675"/>
<feature type="region of interest" description="Disordered" evidence="9">
    <location>
        <begin position="264"/>
        <end position="296"/>
    </location>
</feature>